<comment type="caution">
    <text evidence="2">The sequence shown here is derived from an EMBL/GenBank/DDBJ whole genome shotgun (WGS) entry which is preliminary data.</text>
</comment>
<evidence type="ECO:0000256" key="1">
    <source>
        <dbReference type="SAM" id="SignalP"/>
    </source>
</evidence>
<protein>
    <submittedName>
        <fullName evidence="2">Uncharacterized protein</fullName>
    </submittedName>
</protein>
<dbReference type="Proteomes" id="UP001461498">
    <property type="component" value="Unassembled WGS sequence"/>
</dbReference>
<proteinExistence type="predicted"/>
<sequence length="104" mass="12030">MDYFKILLIVCMTTLTMAAESSTKINSDQDSSDLKTDSSVGFGYISPYGTFYSSVSGYGNNFGFGWPGYYGGYYGGYGYPWNNYGWYGGYPWHRHHHHHHHWRR</sequence>
<feature type="signal peptide" evidence="1">
    <location>
        <begin position="1"/>
        <end position="18"/>
    </location>
</feature>
<keyword evidence="3" id="KW-1185">Reference proteome</keyword>
<dbReference type="AlphaFoldDB" id="A0AAW1CIC0"/>
<keyword evidence="1" id="KW-0732">Signal</keyword>
<evidence type="ECO:0000313" key="2">
    <source>
        <dbReference type="EMBL" id="KAK9498666.1"/>
    </source>
</evidence>
<feature type="chain" id="PRO_5043900907" evidence="1">
    <location>
        <begin position="19"/>
        <end position="104"/>
    </location>
</feature>
<evidence type="ECO:0000313" key="3">
    <source>
        <dbReference type="Proteomes" id="UP001461498"/>
    </source>
</evidence>
<gene>
    <name evidence="2" type="ORF">O3M35_003246</name>
</gene>
<accession>A0AAW1CIC0</accession>
<reference evidence="2 3" key="1">
    <citation type="submission" date="2022-12" db="EMBL/GenBank/DDBJ databases">
        <title>Chromosome-level genome assembly of true bugs.</title>
        <authorList>
            <person name="Ma L."/>
            <person name="Li H."/>
        </authorList>
    </citation>
    <scope>NUCLEOTIDE SEQUENCE [LARGE SCALE GENOMIC DNA]</scope>
    <source>
        <strain evidence="2">Lab_2022b</strain>
    </source>
</reference>
<dbReference type="EMBL" id="JAPXFL010000012">
    <property type="protein sequence ID" value="KAK9498666.1"/>
    <property type="molecule type" value="Genomic_DNA"/>
</dbReference>
<organism evidence="2 3">
    <name type="scientific">Rhynocoris fuscipes</name>
    <dbReference type="NCBI Taxonomy" id="488301"/>
    <lineage>
        <taxon>Eukaryota</taxon>
        <taxon>Metazoa</taxon>
        <taxon>Ecdysozoa</taxon>
        <taxon>Arthropoda</taxon>
        <taxon>Hexapoda</taxon>
        <taxon>Insecta</taxon>
        <taxon>Pterygota</taxon>
        <taxon>Neoptera</taxon>
        <taxon>Paraneoptera</taxon>
        <taxon>Hemiptera</taxon>
        <taxon>Heteroptera</taxon>
        <taxon>Panheteroptera</taxon>
        <taxon>Cimicomorpha</taxon>
        <taxon>Reduviidae</taxon>
        <taxon>Harpactorinae</taxon>
        <taxon>Harpactorini</taxon>
        <taxon>Rhynocoris</taxon>
    </lineage>
</organism>
<name>A0AAW1CIC0_9HEMI</name>